<proteinExistence type="predicted"/>
<reference evidence="1 2" key="1">
    <citation type="submission" date="2019-04" db="EMBL/GenBank/DDBJ databases">
        <title>Herbidospora sp. NEAU-GS14.nov., a novel actinomycete isolated from soil.</title>
        <authorList>
            <person name="Han L."/>
        </authorList>
    </citation>
    <scope>NUCLEOTIDE SEQUENCE [LARGE SCALE GENOMIC DNA]</scope>
    <source>
        <strain evidence="1 2">NEAU-GS14</strain>
    </source>
</reference>
<dbReference type="AlphaFoldDB" id="A0A4U3M744"/>
<dbReference type="RefSeq" id="WP_137250215.1">
    <property type="nucleotide sequence ID" value="NZ_SZQA01000033.1"/>
</dbReference>
<evidence type="ECO:0000313" key="1">
    <source>
        <dbReference type="EMBL" id="TKK84631.1"/>
    </source>
</evidence>
<sequence>MNREDVLRRIRAALDQANHRSTPRGQAISALAVATKLAQRLGLDDPRQAVVDVAWYEISTRGQHHPERGEALWEVSETLGCRAVLHGHRRRDRPAHLELIGQPPTLEWLCDRLLPSVSFQMEMRLMEELLQRRGQSRTDRTDFVRGWYGGWGSEVAEVLRLRGRAREVTELVDAEFRRRHPQLHPNRTIYFSPQGHALGRQAGQVVDLGDRVLIEGDNSE</sequence>
<gene>
    <name evidence="1" type="ORF">FDA94_28800</name>
</gene>
<evidence type="ECO:0000313" key="2">
    <source>
        <dbReference type="Proteomes" id="UP000308705"/>
    </source>
</evidence>
<dbReference type="Proteomes" id="UP000308705">
    <property type="component" value="Unassembled WGS sequence"/>
</dbReference>
<dbReference type="EMBL" id="SZQA01000033">
    <property type="protein sequence ID" value="TKK84631.1"/>
    <property type="molecule type" value="Genomic_DNA"/>
</dbReference>
<keyword evidence="2" id="KW-1185">Reference proteome</keyword>
<protein>
    <submittedName>
        <fullName evidence="1">DUF2786 domain-containing protein</fullName>
    </submittedName>
</protein>
<dbReference type="OrthoDB" id="3478404at2"/>
<organism evidence="1 2">
    <name type="scientific">Herbidospora galbida</name>
    <dbReference type="NCBI Taxonomy" id="2575442"/>
    <lineage>
        <taxon>Bacteria</taxon>
        <taxon>Bacillati</taxon>
        <taxon>Actinomycetota</taxon>
        <taxon>Actinomycetes</taxon>
        <taxon>Streptosporangiales</taxon>
        <taxon>Streptosporangiaceae</taxon>
        <taxon>Herbidospora</taxon>
    </lineage>
</organism>
<name>A0A4U3M744_9ACTN</name>
<comment type="caution">
    <text evidence="1">The sequence shown here is derived from an EMBL/GenBank/DDBJ whole genome shotgun (WGS) entry which is preliminary data.</text>
</comment>
<accession>A0A4U3M744</accession>